<keyword evidence="3" id="KW-1185">Reference proteome</keyword>
<dbReference type="Proteomes" id="UP000595703">
    <property type="component" value="Chromosome"/>
</dbReference>
<proteinExistence type="predicted"/>
<gene>
    <name evidence="2" type="ORF">RVR_62</name>
</gene>
<dbReference type="RefSeq" id="WP_202231827.1">
    <property type="nucleotide sequence ID" value="NZ_AP018365.1"/>
</dbReference>
<dbReference type="AlphaFoldDB" id="A0A7U3UMH9"/>
<sequence length="148" mass="15567">MASSDRRAAGTRLPFAPPPPGLGTARPGELFEEVTEQDAAATLRAAEAVGDRLADPSDDAMFPHRPVPADTLARARRCQEVCARFGVPLPAAAVRFPSLHPAVTSVVVGCRSAAGVAANAEAARLPIPDELWHRLADEGYVPRRLLAG</sequence>
<dbReference type="InterPro" id="IPR036812">
    <property type="entry name" value="NAD(P)_OxRdtase_dom_sf"/>
</dbReference>
<feature type="region of interest" description="Disordered" evidence="1">
    <location>
        <begin position="1"/>
        <end position="27"/>
    </location>
</feature>
<dbReference type="SUPFAM" id="SSF51430">
    <property type="entry name" value="NAD(P)-linked oxidoreductase"/>
    <property type="match status" value="1"/>
</dbReference>
<protein>
    <submittedName>
        <fullName evidence="2">Uncharacterized protein</fullName>
    </submittedName>
</protein>
<dbReference type="Gene3D" id="3.20.20.100">
    <property type="entry name" value="NADP-dependent oxidoreductase domain"/>
    <property type="match status" value="1"/>
</dbReference>
<evidence type="ECO:0000313" key="3">
    <source>
        <dbReference type="Proteomes" id="UP000595703"/>
    </source>
</evidence>
<evidence type="ECO:0000313" key="2">
    <source>
        <dbReference type="EMBL" id="BBA95268.1"/>
    </source>
</evidence>
<reference evidence="2 3" key="1">
    <citation type="journal article" date="2010" name="J. Bacteriol.">
        <title>Biochemical characterization of a novel indole prenyltransferase from Streptomyces sp. SN-593.</title>
        <authorList>
            <person name="Takahashi S."/>
            <person name="Takagi H."/>
            <person name="Toyoda A."/>
            <person name="Uramoto M."/>
            <person name="Nogawa T."/>
            <person name="Ueki M."/>
            <person name="Sakaki Y."/>
            <person name="Osada H."/>
        </authorList>
    </citation>
    <scope>NUCLEOTIDE SEQUENCE [LARGE SCALE GENOMIC DNA]</scope>
    <source>
        <strain evidence="2 3">SN-593</strain>
    </source>
</reference>
<accession>A0A7U3UMH9</accession>
<reference evidence="2 3" key="3">
    <citation type="journal article" date="2011" name="Nat. Chem. Biol.">
        <title>Reveromycin A biosynthesis uses RevG and RevJ for stereospecific spiroacetal formation.</title>
        <authorList>
            <person name="Takahashi S."/>
            <person name="Toyoda A."/>
            <person name="Sekiyama Y."/>
            <person name="Takagi H."/>
            <person name="Nogawa T."/>
            <person name="Uramoto M."/>
            <person name="Suzuki R."/>
            <person name="Koshino H."/>
            <person name="Kumano T."/>
            <person name="Panthee S."/>
            <person name="Dairi T."/>
            <person name="Ishikawa J."/>
            <person name="Ikeda H."/>
            <person name="Sakaki Y."/>
            <person name="Osada H."/>
        </authorList>
    </citation>
    <scope>NUCLEOTIDE SEQUENCE [LARGE SCALE GENOMIC DNA]</scope>
    <source>
        <strain evidence="2 3">SN-593</strain>
    </source>
</reference>
<reference evidence="2 3" key="4">
    <citation type="journal article" date="2020" name="Sci. Rep.">
        <title>beta-carboline chemical signals induce reveromycin production through a LuxR family regulator in Streptomyces sp. SN-593.</title>
        <authorList>
            <person name="Panthee S."/>
            <person name="Kito N."/>
            <person name="Hayashi T."/>
            <person name="Shimizu T."/>
            <person name="Ishikawa J."/>
            <person name="Hamamoto H."/>
            <person name="Osada H."/>
            <person name="Takahashi S."/>
        </authorList>
    </citation>
    <scope>NUCLEOTIDE SEQUENCE [LARGE SCALE GENOMIC DNA]</scope>
    <source>
        <strain evidence="2 3">SN-593</strain>
    </source>
</reference>
<dbReference type="EMBL" id="AP018365">
    <property type="protein sequence ID" value="BBA95268.1"/>
    <property type="molecule type" value="Genomic_DNA"/>
</dbReference>
<name>A0A7U3UMH9_9ACTN</name>
<reference evidence="2 3" key="2">
    <citation type="journal article" date="2011" name="J. Antibiot.">
        <title>Furaquinocins I and J: novel polyketide isoprenoid hybrid compounds from Streptomyces reveromyceticus SN-593.</title>
        <authorList>
            <person name="Panthee S."/>
            <person name="Takahashi S."/>
            <person name="Takagi H."/>
            <person name="Nogawa T."/>
            <person name="Oowada E."/>
            <person name="Uramoto M."/>
            <person name="Osada H."/>
        </authorList>
    </citation>
    <scope>NUCLEOTIDE SEQUENCE [LARGE SCALE GENOMIC DNA]</scope>
    <source>
        <strain evidence="2 3">SN-593</strain>
    </source>
</reference>
<organism evidence="2 3">
    <name type="scientific">Actinacidiphila reveromycinica</name>
    <dbReference type="NCBI Taxonomy" id="659352"/>
    <lineage>
        <taxon>Bacteria</taxon>
        <taxon>Bacillati</taxon>
        <taxon>Actinomycetota</taxon>
        <taxon>Actinomycetes</taxon>
        <taxon>Kitasatosporales</taxon>
        <taxon>Streptomycetaceae</taxon>
        <taxon>Actinacidiphila</taxon>
    </lineage>
</organism>
<dbReference type="KEGG" id="arev:RVR_62"/>
<evidence type="ECO:0000256" key="1">
    <source>
        <dbReference type="SAM" id="MobiDB-lite"/>
    </source>
</evidence>